<evidence type="ECO:0000313" key="2">
    <source>
        <dbReference type="EMBL" id="KAK0153790.1"/>
    </source>
</evidence>
<organism evidence="2 3">
    <name type="scientific">Merluccius polli</name>
    <name type="common">Benguela hake</name>
    <name type="synonym">Merluccius cadenati</name>
    <dbReference type="NCBI Taxonomy" id="89951"/>
    <lineage>
        <taxon>Eukaryota</taxon>
        <taxon>Metazoa</taxon>
        <taxon>Chordata</taxon>
        <taxon>Craniata</taxon>
        <taxon>Vertebrata</taxon>
        <taxon>Euteleostomi</taxon>
        <taxon>Actinopterygii</taxon>
        <taxon>Neopterygii</taxon>
        <taxon>Teleostei</taxon>
        <taxon>Neoteleostei</taxon>
        <taxon>Acanthomorphata</taxon>
        <taxon>Zeiogadaria</taxon>
        <taxon>Gadariae</taxon>
        <taxon>Gadiformes</taxon>
        <taxon>Gadoidei</taxon>
        <taxon>Merlucciidae</taxon>
        <taxon>Merluccius</taxon>
    </lineage>
</organism>
<accession>A0AA47N8D5</accession>
<dbReference type="AlphaFoldDB" id="A0AA47N8D5"/>
<evidence type="ECO:0000313" key="3">
    <source>
        <dbReference type="Proteomes" id="UP001174136"/>
    </source>
</evidence>
<dbReference type="EMBL" id="JAOPHQ010000626">
    <property type="protein sequence ID" value="KAK0153790.1"/>
    <property type="molecule type" value="Genomic_DNA"/>
</dbReference>
<proteinExistence type="predicted"/>
<reference evidence="2" key="1">
    <citation type="journal article" date="2023" name="Front. Mar. Sci.">
        <title>A new Merluccius polli reference genome to investigate the effects of global change in West African waters.</title>
        <authorList>
            <person name="Mateo J.L."/>
            <person name="Blanco-Fernandez C."/>
            <person name="Garcia-Vazquez E."/>
            <person name="Machado-Schiaffino G."/>
        </authorList>
    </citation>
    <scope>NUCLEOTIDE SEQUENCE</scope>
    <source>
        <strain evidence="2">C29</strain>
        <tissue evidence="2">Fin</tissue>
    </source>
</reference>
<feature type="compositionally biased region" description="Basic and acidic residues" evidence="1">
    <location>
        <begin position="49"/>
        <end position="67"/>
    </location>
</feature>
<protein>
    <submittedName>
        <fullName evidence="2">Uncharacterized protein</fullName>
    </submittedName>
</protein>
<gene>
    <name evidence="2" type="ORF">N1851_004140</name>
</gene>
<comment type="caution">
    <text evidence="2">The sequence shown here is derived from an EMBL/GenBank/DDBJ whole genome shotgun (WGS) entry which is preliminary data.</text>
</comment>
<sequence>MSNYFTRSSGVKHLVRVDWADSEGFLLTSGLARRYLSPGASPLSPGFAVRRDRSGGRRSGEAEDRDPQILGLCSPTSGEVSGRGRTGQEKDYVYITSTLSAGSRSGLSFSKGHHDVSDGGVSVPWDHSSVTRSDAWDQARQCTNGPFLGVTMVLCYTCKAIPEASDLFDLLESLYSFFMNHDQFAAFQKELHIEQGELVQISNTQWAVLC</sequence>
<name>A0AA47N8D5_MERPO</name>
<dbReference type="Proteomes" id="UP001174136">
    <property type="component" value="Unassembled WGS sequence"/>
</dbReference>
<feature type="region of interest" description="Disordered" evidence="1">
    <location>
        <begin position="42"/>
        <end position="67"/>
    </location>
</feature>
<keyword evidence="3" id="KW-1185">Reference proteome</keyword>
<evidence type="ECO:0000256" key="1">
    <source>
        <dbReference type="SAM" id="MobiDB-lite"/>
    </source>
</evidence>